<feature type="chain" id="PRO_5032299945" evidence="1">
    <location>
        <begin position="18"/>
        <end position="160"/>
    </location>
</feature>
<keyword evidence="3" id="KW-1185">Reference proteome</keyword>
<evidence type="ECO:0000256" key="1">
    <source>
        <dbReference type="SAM" id="SignalP"/>
    </source>
</evidence>
<proteinExistence type="predicted"/>
<evidence type="ECO:0000313" key="3">
    <source>
        <dbReference type="Proteomes" id="UP000596742"/>
    </source>
</evidence>
<protein>
    <submittedName>
        <fullName evidence="2">Uncharacterized protein</fullName>
    </submittedName>
</protein>
<keyword evidence="1" id="KW-0732">Signal</keyword>
<feature type="signal peptide" evidence="1">
    <location>
        <begin position="1"/>
        <end position="17"/>
    </location>
</feature>
<dbReference type="Proteomes" id="UP000596742">
    <property type="component" value="Unassembled WGS sequence"/>
</dbReference>
<comment type="caution">
    <text evidence="2">The sequence shown here is derived from an EMBL/GenBank/DDBJ whole genome shotgun (WGS) entry which is preliminary data.</text>
</comment>
<organism evidence="2 3">
    <name type="scientific">Mytilus galloprovincialis</name>
    <name type="common">Mediterranean mussel</name>
    <dbReference type="NCBI Taxonomy" id="29158"/>
    <lineage>
        <taxon>Eukaryota</taxon>
        <taxon>Metazoa</taxon>
        <taxon>Spiralia</taxon>
        <taxon>Lophotrochozoa</taxon>
        <taxon>Mollusca</taxon>
        <taxon>Bivalvia</taxon>
        <taxon>Autobranchia</taxon>
        <taxon>Pteriomorphia</taxon>
        <taxon>Mytilida</taxon>
        <taxon>Mytiloidea</taxon>
        <taxon>Mytilidae</taxon>
        <taxon>Mytilinae</taxon>
        <taxon>Mytilus</taxon>
    </lineage>
</organism>
<dbReference type="OrthoDB" id="10287765at2759"/>
<dbReference type="AlphaFoldDB" id="A0A8B6H6V3"/>
<sequence length="160" mass="18248">MQGISLLLFGILLPIVAETTQVLLRPYRKLMICGDGNGHDTLSPDEVHFTCKPGPGKFVKCKDIYTSIKRPFQCPGYGYVSGWDLVGSDIKVRCCMEPGIKYNHKDCRSHFNKDVSFGRIYRVDKGKVITGFKTFDGGVTWFNYECRYNTSPKLHFMNLY</sequence>
<dbReference type="EMBL" id="UYJE01009570">
    <property type="protein sequence ID" value="VDI74481.1"/>
    <property type="molecule type" value="Genomic_DNA"/>
</dbReference>
<gene>
    <name evidence="2" type="ORF">MGAL_10B007765</name>
</gene>
<evidence type="ECO:0000313" key="2">
    <source>
        <dbReference type="EMBL" id="VDI74481.1"/>
    </source>
</evidence>
<reference evidence="2" key="1">
    <citation type="submission" date="2018-11" db="EMBL/GenBank/DDBJ databases">
        <authorList>
            <person name="Alioto T."/>
            <person name="Alioto T."/>
        </authorList>
    </citation>
    <scope>NUCLEOTIDE SEQUENCE</scope>
</reference>
<name>A0A8B6H6V3_MYTGA</name>
<accession>A0A8B6H6V3</accession>